<evidence type="ECO:0000256" key="2">
    <source>
        <dbReference type="ARBA" id="ARBA00022980"/>
    </source>
</evidence>
<dbReference type="SUPFAM" id="SSF141091">
    <property type="entry name" value="L21p-like"/>
    <property type="match status" value="1"/>
</dbReference>
<protein>
    <recommendedName>
        <fullName evidence="4">Large ribosomal subunit protein bL21</fullName>
    </recommendedName>
</protein>
<keyword evidence="4 5" id="KW-0694">RNA-binding</keyword>
<proteinExistence type="inferred from homology"/>
<dbReference type="InterPro" id="IPR001787">
    <property type="entry name" value="Ribosomal_bL21"/>
</dbReference>
<dbReference type="GO" id="GO:0006412">
    <property type="term" value="P:translation"/>
    <property type="evidence" value="ECO:0007669"/>
    <property type="project" value="UniProtKB-UniRule"/>
</dbReference>
<evidence type="ECO:0000256" key="1">
    <source>
        <dbReference type="ARBA" id="ARBA00008563"/>
    </source>
</evidence>
<dbReference type="GO" id="GO:0003735">
    <property type="term" value="F:structural constituent of ribosome"/>
    <property type="evidence" value="ECO:0007669"/>
    <property type="project" value="InterPro"/>
</dbReference>
<accession>A0A0F5MPU0</accession>
<gene>
    <name evidence="4 6" type="primary">rplU</name>
    <name evidence="6" type="ORF">SZ25_00829</name>
</gene>
<dbReference type="PANTHER" id="PTHR21349">
    <property type="entry name" value="50S RIBOSOMAL PROTEIN L21"/>
    <property type="match status" value="1"/>
</dbReference>
<sequence>MFAVIRSGGKQYKVEKDYVVKLEKLDGEPGSEIKFEEILMIGESQKPVIIGCPLVKGASVTAEILAQARDPKIIVFKKKRRHNYRRKIGHRQNVTHVLIKEIKRA</sequence>
<dbReference type="NCBIfam" id="TIGR00061">
    <property type="entry name" value="L21"/>
    <property type="match status" value="1"/>
</dbReference>
<dbReference type="AlphaFoldDB" id="A0A0F5MPU0"/>
<keyword evidence="4 5" id="KW-0699">rRNA-binding</keyword>
<keyword evidence="7" id="KW-1185">Reference proteome</keyword>
<dbReference type="GO" id="GO:0005737">
    <property type="term" value="C:cytoplasm"/>
    <property type="evidence" value="ECO:0007669"/>
    <property type="project" value="UniProtKB-ARBA"/>
</dbReference>
<keyword evidence="3 4" id="KW-0687">Ribonucleoprotein</keyword>
<dbReference type="InterPro" id="IPR028909">
    <property type="entry name" value="bL21-like"/>
</dbReference>
<dbReference type="PANTHER" id="PTHR21349:SF0">
    <property type="entry name" value="LARGE RIBOSOMAL SUBUNIT PROTEIN BL21M"/>
    <property type="match status" value="1"/>
</dbReference>
<reference evidence="6 7" key="1">
    <citation type="submission" date="2015-02" db="EMBL/GenBank/DDBJ databases">
        <title>Single cell genomics of a rare environmental alphaproteobacterium provides unique insights into Rickettsiaceae evolution.</title>
        <authorList>
            <person name="Martijn J."/>
            <person name="Schulz F."/>
            <person name="Zaremba-Niedzwiedzka K."/>
            <person name="Viklund J."/>
            <person name="Stepanauskas R."/>
            <person name="Andersson S.G.E."/>
            <person name="Horn M."/>
            <person name="Guy L."/>
            <person name="Ettema T.J.G."/>
        </authorList>
    </citation>
    <scope>NUCLEOTIDE SEQUENCE [LARGE SCALE GENOMIC DNA]</scope>
    <source>
        <strain evidence="6 7">SCGC AAA041-L04</strain>
    </source>
</reference>
<dbReference type="HAMAP" id="MF_01363">
    <property type="entry name" value="Ribosomal_bL21"/>
    <property type="match status" value="1"/>
</dbReference>
<comment type="subunit">
    <text evidence="4">Part of the 50S ribosomal subunit. Contacts protein L20.</text>
</comment>
<comment type="function">
    <text evidence="4 5">This protein binds to 23S rRNA in the presence of protein L20.</text>
</comment>
<evidence type="ECO:0000313" key="7">
    <source>
        <dbReference type="Proteomes" id="UP000033358"/>
    </source>
</evidence>
<dbReference type="Proteomes" id="UP000033358">
    <property type="component" value="Unassembled WGS sequence"/>
</dbReference>
<name>A0A0F5MPU0_9RICK</name>
<dbReference type="GO" id="GO:1990904">
    <property type="term" value="C:ribonucleoprotein complex"/>
    <property type="evidence" value="ECO:0007669"/>
    <property type="project" value="UniProtKB-KW"/>
</dbReference>
<dbReference type="EMBL" id="JYHA01000137">
    <property type="protein sequence ID" value="KKB96087.1"/>
    <property type="molecule type" value="Genomic_DNA"/>
</dbReference>
<evidence type="ECO:0000256" key="3">
    <source>
        <dbReference type="ARBA" id="ARBA00023274"/>
    </source>
</evidence>
<dbReference type="Pfam" id="PF00829">
    <property type="entry name" value="Ribosomal_L21p"/>
    <property type="match status" value="1"/>
</dbReference>
<dbReference type="GO" id="GO:0019843">
    <property type="term" value="F:rRNA binding"/>
    <property type="evidence" value="ECO:0007669"/>
    <property type="project" value="UniProtKB-UniRule"/>
</dbReference>
<dbReference type="GO" id="GO:0005840">
    <property type="term" value="C:ribosome"/>
    <property type="evidence" value="ECO:0007669"/>
    <property type="project" value="UniProtKB-KW"/>
</dbReference>
<comment type="similarity">
    <text evidence="1 4 5">Belongs to the bacterial ribosomal protein bL21 family.</text>
</comment>
<organism evidence="6 7">
    <name type="scientific">Candidatus Arcanibacter lacustris</name>
    <dbReference type="NCBI Taxonomy" id="1607817"/>
    <lineage>
        <taxon>Bacteria</taxon>
        <taxon>Pseudomonadati</taxon>
        <taxon>Pseudomonadota</taxon>
        <taxon>Alphaproteobacteria</taxon>
        <taxon>Rickettsiales</taxon>
        <taxon>Candidatus Arcanibacter</taxon>
    </lineage>
</organism>
<evidence type="ECO:0000256" key="5">
    <source>
        <dbReference type="RuleBase" id="RU000562"/>
    </source>
</evidence>
<dbReference type="PATRIC" id="fig|1607817.3.peg.827"/>
<evidence type="ECO:0000313" key="6">
    <source>
        <dbReference type="EMBL" id="KKB96087.1"/>
    </source>
</evidence>
<comment type="caution">
    <text evidence="6">The sequence shown here is derived from an EMBL/GenBank/DDBJ whole genome shotgun (WGS) entry which is preliminary data.</text>
</comment>
<dbReference type="InterPro" id="IPR036164">
    <property type="entry name" value="bL21-like_sf"/>
</dbReference>
<evidence type="ECO:0000256" key="4">
    <source>
        <dbReference type="HAMAP-Rule" id="MF_01363"/>
    </source>
</evidence>
<keyword evidence="2 4" id="KW-0689">Ribosomal protein</keyword>